<evidence type="ECO:0000313" key="1">
    <source>
        <dbReference type="EMBL" id="OAB45314.1"/>
    </source>
</evidence>
<comment type="caution">
    <text evidence="1">The sequence shown here is derived from an EMBL/GenBank/DDBJ whole genome shotgun (WGS) entry which is preliminary data.</text>
</comment>
<dbReference type="OrthoDB" id="1908495at2"/>
<sequence length="91" mass="10500">MRVEVLLRHVYLTPLDDTVPYIQQARGIVIYGTKDQLFSNQSIEAIEYLNHMEVHLIEDGTHALEVETVSDSLIIMNTIVDIYQSFFTSKE</sequence>
<dbReference type="EMBL" id="LVJH01000003">
    <property type="protein sequence ID" value="OAB45314.1"/>
    <property type="molecule type" value="Genomic_DNA"/>
</dbReference>
<keyword evidence="2" id="KW-1185">Reference proteome</keyword>
<protein>
    <recommendedName>
        <fullName evidence="3">Alpha/beta hydrolase</fullName>
    </recommendedName>
</protein>
<dbReference type="STRING" id="494026.PGLA_03405"/>
<name>A0A168N2F6_9BACL</name>
<evidence type="ECO:0008006" key="3">
    <source>
        <dbReference type="Google" id="ProtNLM"/>
    </source>
</evidence>
<accession>A0A168N2F6</accession>
<evidence type="ECO:0000313" key="2">
    <source>
        <dbReference type="Proteomes" id="UP000076967"/>
    </source>
</evidence>
<gene>
    <name evidence="1" type="ORF">PGLA_03405</name>
</gene>
<proteinExistence type="predicted"/>
<organism evidence="1 2">
    <name type="scientific">Paenibacillus glacialis</name>
    <dbReference type="NCBI Taxonomy" id="494026"/>
    <lineage>
        <taxon>Bacteria</taxon>
        <taxon>Bacillati</taxon>
        <taxon>Bacillota</taxon>
        <taxon>Bacilli</taxon>
        <taxon>Bacillales</taxon>
        <taxon>Paenibacillaceae</taxon>
        <taxon>Paenibacillus</taxon>
    </lineage>
</organism>
<dbReference type="AlphaFoldDB" id="A0A168N2F6"/>
<dbReference type="RefSeq" id="WP_068528700.1">
    <property type="nucleotide sequence ID" value="NZ_LVJH01000003.1"/>
</dbReference>
<dbReference type="Proteomes" id="UP000076967">
    <property type="component" value="Unassembled WGS sequence"/>
</dbReference>
<reference evidence="1 2" key="1">
    <citation type="submission" date="2016-03" db="EMBL/GenBank/DDBJ databases">
        <title>Draft genome sequence of Paenibacillus glacialis DSM 22343.</title>
        <authorList>
            <person name="Shin S.-K."/>
            <person name="Yi H."/>
        </authorList>
    </citation>
    <scope>NUCLEOTIDE SEQUENCE [LARGE SCALE GENOMIC DNA]</scope>
    <source>
        <strain evidence="1 2">DSM 22343</strain>
    </source>
</reference>